<protein>
    <submittedName>
        <fullName evidence="2">Uncharacterized protein</fullName>
    </submittedName>
</protein>
<keyword evidence="3" id="KW-1185">Reference proteome</keyword>
<dbReference type="EMBL" id="JAHRIQ010050193">
    <property type="protein sequence ID" value="MEQ2237938.1"/>
    <property type="molecule type" value="Genomic_DNA"/>
</dbReference>
<proteinExistence type="predicted"/>
<evidence type="ECO:0000313" key="3">
    <source>
        <dbReference type="Proteomes" id="UP001482620"/>
    </source>
</evidence>
<evidence type="ECO:0000256" key="1">
    <source>
        <dbReference type="SAM" id="MobiDB-lite"/>
    </source>
</evidence>
<organism evidence="2 3">
    <name type="scientific">Ilyodon furcidens</name>
    <name type="common">goldbreast splitfin</name>
    <dbReference type="NCBI Taxonomy" id="33524"/>
    <lineage>
        <taxon>Eukaryota</taxon>
        <taxon>Metazoa</taxon>
        <taxon>Chordata</taxon>
        <taxon>Craniata</taxon>
        <taxon>Vertebrata</taxon>
        <taxon>Euteleostomi</taxon>
        <taxon>Actinopterygii</taxon>
        <taxon>Neopterygii</taxon>
        <taxon>Teleostei</taxon>
        <taxon>Neoteleostei</taxon>
        <taxon>Acanthomorphata</taxon>
        <taxon>Ovalentaria</taxon>
        <taxon>Atherinomorphae</taxon>
        <taxon>Cyprinodontiformes</taxon>
        <taxon>Goodeidae</taxon>
        <taxon>Ilyodon</taxon>
    </lineage>
</organism>
<gene>
    <name evidence="2" type="ORF">ILYODFUR_028323</name>
</gene>
<dbReference type="Proteomes" id="UP001482620">
    <property type="component" value="Unassembled WGS sequence"/>
</dbReference>
<name>A0ABV0U237_9TELE</name>
<sequence length="91" mass="9796">MLLSTLTIATNSMSVHPACVQVLPVLTTPCTWMGSSVQTLLILGYMSNPGDPPIGMVILMEWSRRAAGNGKSPAVGIQRKSMWDQAPTRQP</sequence>
<comment type="caution">
    <text evidence="2">The sequence shown here is derived from an EMBL/GenBank/DDBJ whole genome shotgun (WGS) entry which is preliminary data.</text>
</comment>
<reference evidence="2 3" key="1">
    <citation type="submission" date="2021-06" db="EMBL/GenBank/DDBJ databases">
        <authorList>
            <person name="Palmer J.M."/>
        </authorList>
    </citation>
    <scope>NUCLEOTIDE SEQUENCE [LARGE SCALE GENOMIC DNA]</scope>
    <source>
        <strain evidence="3">if_2019</strain>
        <tissue evidence="2">Muscle</tissue>
    </source>
</reference>
<evidence type="ECO:0000313" key="2">
    <source>
        <dbReference type="EMBL" id="MEQ2237938.1"/>
    </source>
</evidence>
<feature type="region of interest" description="Disordered" evidence="1">
    <location>
        <begin position="69"/>
        <end position="91"/>
    </location>
</feature>
<accession>A0ABV0U237</accession>